<dbReference type="Proteomes" id="UP000549616">
    <property type="component" value="Unassembled WGS sequence"/>
</dbReference>
<evidence type="ECO:0000259" key="3">
    <source>
        <dbReference type="SMART" id="SM00829"/>
    </source>
</evidence>
<dbReference type="SMART" id="SM00829">
    <property type="entry name" value="PKS_ER"/>
    <property type="match status" value="1"/>
</dbReference>
<feature type="domain" description="Enoyl reductase (ER)" evidence="3">
    <location>
        <begin position="10"/>
        <end position="316"/>
    </location>
</feature>
<dbReference type="InterPro" id="IPR036291">
    <property type="entry name" value="NAD(P)-bd_dom_sf"/>
</dbReference>
<proteinExistence type="predicted"/>
<evidence type="ECO:0000313" key="4">
    <source>
        <dbReference type="EMBL" id="NYI92312.1"/>
    </source>
</evidence>
<gene>
    <name evidence="4" type="ORF">HNR02_005687</name>
</gene>
<sequence>MKAIVVSEAGGPGVLRLRERPAPRPGPGEVLVDVRVAGVNFFDVGTRRAKVAEVPGVEGAGVVAAVGEGVGEFAPGDRVAWVTSGTQGSYAEQIVLPAATVVAVPDAIDDETAAAVLLQGLTAQHHCTVCHPVQPGDITLVHAAAGGVGLLLTQLIKARGGTVIGVVSRPEKVEIAAAAGADHVVVSTGAAFAERVLELTGGEGVHAVFDGVGGPAFAASLQVLRTHGTMVYYGPLIGEVPTIAMNEIPRSTRLTYGTLPDHIRTHEELVTHAAELFGLVEKGELVVRIGGRYPLAEAARAHADIESRTTTGKLLLIP</sequence>
<dbReference type="EC" id="1.6.5.5" evidence="4"/>
<dbReference type="CDD" id="cd05286">
    <property type="entry name" value="QOR2"/>
    <property type="match status" value="1"/>
</dbReference>
<evidence type="ECO:0000256" key="2">
    <source>
        <dbReference type="ARBA" id="ARBA00023002"/>
    </source>
</evidence>
<keyword evidence="2 4" id="KW-0560">Oxidoreductase</keyword>
<dbReference type="InterPro" id="IPR013154">
    <property type="entry name" value="ADH-like_N"/>
</dbReference>
<dbReference type="Gene3D" id="3.90.180.10">
    <property type="entry name" value="Medium-chain alcohol dehydrogenases, catalytic domain"/>
    <property type="match status" value="1"/>
</dbReference>
<dbReference type="PROSITE" id="PS01162">
    <property type="entry name" value="QOR_ZETA_CRYSTAL"/>
    <property type="match status" value="1"/>
</dbReference>
<dbReference type="InterPro" id="IPR011032">
    <property type="entry name" value="GroES-like_sf"/>
</dbReference>
<dbReference type="Pfam" id="PF00107">
    <property type="entry name" value="ADH_zinc_N"/>
    <property type="match status" value="1"/>
</dbReference>
<evidence type="ECO:0000313" key="5">
    <source>
        <dbReference type="Proteomes" id="UP000549616"/>
    </source>
</evidence>
<dbReference type="GO" id="GO:0070402">
    <property type="term" value="F:NADPH binding"/>
    <property type="evidence" value="ECO:0007669"/>
    <property type="project" value="TreeGrafter"/>
</dbReference>
<dbReference type="InterPro" id="IPR002364">
    <property type="entry name" value="Quin_OxRdtase/zeta-crystal_CS"/>
</dbReference>
<dbReference type="InterPro" id="IPR020843">
    <property type="entry name" value="ER"/>
</dbReference>
<keyword evidence="5" id="KW-1185">Reference proteome</keyword>
<reference evidence="4 5" key="1">
    <citation type="submission" date="2020-07" db="EMBL/GenBank/DDBJ databases">
        <title>Sequencing the genomes of 1000 actinobacteria strains.</title>
        <authorList>
            <person name="Klenk H.-P."/>
        </authorList>
    </citation>
    <scope>NUCLEOTIDE SEQUENCE [LARGE SCALE GENOMIC DNA]</scope>
    <source>
        <strain evidence="4 5">DSM 104006</strain>
    </source>
</reference>
<dbReference type="GO" id="GO:0003960">
    <property type="term" value="F:quinone reductase (NADPH) activity"/>
    <property type="evidence" value="ECO:0007669"/>
    <property type="project" value="UniProtKB-EC"/>
</dbReference>
<accession>A0A853BC29</accession>
<dbReference type="AlphaFoldDB" id="A0A853BC29"/>
<protein>
    <submittedName>
        <fullName evidence="4">NADPH2:quinone reductase</fullName>
        <ecNumber evidence="4">1.6.5.5</ecNumber>
    </submittedName>
</protein>
<dbReference type="GO" id="GO:0005829">
    <property type="term" value="C:cytosol"/>
    <property type="evidence" value="ECO:0007669"/>
    <property type="project" value="TreeGrafter"/>
</dbReference>
<dbReference type="GO" id="GO:0008270">
    <property type="term" value="F:zinc ion binding"/>
    <property type="evidence" value="ECO:0007669"/>
    <property type="project" value="InterPro"/>
</dbReference>
<dbReference type="Gene3D" id="3.40.50.720">
    <property type="entry name" value="NAD(P)-binding Rossmann-like Domain"/>
    <property type="match status" value="1"/>
</dbReference>
<dbReference type="EMBL" id="JACCFK010000002">
    <property type="protein sequence ID" value="NYI92312.1"/>
    <property type="molecule type" value="Genomic_DNA"/>
</dbReference>
<organism evidence="4 5">
    <name type="scientific">Amycolatopsis endophytica</name>
    <dbReference type="NCBI Taxonomy" id="860233"/>
    <lineage>
        <taxon>Bacteria</taxon>
        <taxon>Bacillati</taxon>
        <taxon>Actinomycetota</taxon>
        <taxon>Actinomycetes</taxon>
        <taxon>Pseudonocardiales</taxon>
        <taxon>Pseudonocardiaceae</taxon>
        <taxon>Amycolatopsis</taxon>
    </lineage>
</organism>
<dbReference type="RefSeq" id="WP_179776557.1">
    <property type="nucleotide sequence ID" value="NZ_JACCFK010000002.1"/>
</dbReference>
<dbReference type="InterPro" id="IPR047618">
    <property type="entry name" value="QOR-like"/>
</dbReference>
<dbReference type="SUPFAM" id="SSF50129">
    <property type="entry name" value="GroES-like"/>
    <property type="match status" value="1"/>
</dbReference>
<evidence type="ECO:0000256" key="1">
    <source>
        <dbReference type="ARBA" id="ARBA00022857"/>
    </source>
</evidence>
<dbReference type="SUPFAM" id="SSF51735">
    <property type="entry name" value="NAD(P)-binding Rossmann-fold domains"/>
    <property type="match status" value="1"/>
</dbReference>
<dbReference type="GO" id="GO:0035925">
    <property type="term" value="F:mRNA 3'-UTR AU-rich region binding"/>
    <property type="evidence" value="ECO:0007669"/>
    <property type="project" value="TreeGrafter"/>
</dbReference>
<dbReference type="PANTHER" id="PTHR48106:SF13">
    <property type="entry name" value="QUINONE OXIDOREDUCTASE-RELATED"/>
    <property type="match status" value="1"/>
</dbReference>
<comment type="caution">
    <text evidence="4">The sequence shown here is derived from an EMBL/GenBank/DDBJ whole genome shotgun (WGS) entry which is preliminary data.</text>
</comment>
<dbReference type="InterPro" id="IPR013149">
    <property type="entry name" value="ADH-like_C"/>
</dbReference>
<name>A0A853BC29_9PSEU</name>
<dbReference type="Pfam" id="PF08240">
    <property type="entry name" value="ADH_N"/>
    <property type="match status" value="1"/>
</dbReference>
<dbReference type="PANTHER" id="PTHR48106">
    <property type="entry name" value="QUINONE OXIDOREDUCTASE PIG3-RELATED"/>
    <property type="match status" value="1"/>
</dbReference>
<keyword evidence="1" id="KW-0521">NADP</keyword>